<dbReference type="PANTHER" id="PTHR33972">
    <property type="entry name" value="EXPRESSED PROTEIN"/>
    <property type="match status" value="1"/>
</dbReference>
<name>A0A811PUY4_9POAL</name>
<keyword evidence="2" id="KW-1185">Reference proteome</keyword>
<dbReference type="OrthoDB" id="1095098at2759"/>
<dbReference type="EMBL" id="CAJGYO010000007">
    <property type="protein sequence ID" value="CAD6247075.1"/>
    <property type="molecule type" value="Genomic_DNA"/>
</dbReference>
<comment type="caution">
    <text evidence="1">The sequence shown here is derived from an EMBL/GenBank/DDBJ whole genome shotgun (WGS) entry which is preliminary data.</text>
</comment>
<evidence type="ECO:0000313" key="2">
    <source>
        <dbReference type="Proteomes" id="UP000604825"/>
    </source>
</evidence>
<dbReference type="PANTHER" id="PTHR33972:SF22">
    <property type="entry name" value="OS08G0230000 PROTEIN"/>
    <property type="match status" value="1"/>
</dbReference>
<dbReference type="Proteomes" id="UP000604825">
    <property type="component" value="Unassembled WGS sequence"/>
</dbReference>
<organism evidence="1 2">
    <name type="scientific">Miscanthus lutarioriparius</name>
    <dbReference type="NCBI Taxonomy" id="422564"/>
    <lineage>
        <taxon>Eukaryota</taxon>
        <taxon>Viridiplantae</taxon>
        <taxon>Streptophyta</taxon>
        <taxon>Embryophyta</taxon>
        <taxon>Tracheophyta</taxon>
        <taxon>Spermatophyta</taxon>
        <taxon>Magnoliopsida</taxon>
        <taxon>Liliopsida</taxon>
        <taxon>Poales</taxon>
        <taxon>Poaceae</taxon>
        <taxon>PACMAD clade</taxon>
        <taxon>Panicoideae</taxon>
        <taxon>Andropogonodae</taxon>
        <taxon>Andropogoneae</taxon>
        <taxon>Saccharinae</taxon>
        <taxon>Miscanthus</taxon>
    </lineage>
</organism>
<proteinExistence type="predicted"/>
<evidence type="ECO:0000313" key="1">
    <source>
        <dbReference type="EMBL" id="CAD6247075.1"/>
    </source>
</evidence>
<reference evidence="1" key="1">
    <citation type="submission" date="2020-10" db="EMBL/GenBank/DDBJ databases">
        <authorList>
            <person name="Han B."/>
            <person name="Lu T."/>
            <person name="Zhao Q."/>
            <person name="Huang X."/>
            <person name="Zhao Y."/>
        </authorList>
    </citation>
    <scope>NUCLEOTIDE SEQUENCE</scope>
</reference>
<sequence>MARLLTQTLTLARPASSPSTTAASASLRGLATKVEIIEIDLTEEDAGSSAHGSSPSSPSVEVVGIRRLEEAIHGVMVRRAAPDWLPFVPGGSFWVPPLRRPHGVAELVGRIAAAGGAELVGGIAAAGGTEGVAGAVGGAVEVVELDAPMTEDPVLCFSTTRGWPSASFFVEGGNRGKAPKRKRSAEFDDSAMVNVHVDGKEPIAGKPWHPLQLMLPHPSWKINL</sequence>
<gene>
    <name evidence="1" type="ORF">NCGR_LOCUS31303</name>
</gene>
<accession>A0A811PUY4</accession>
<protein>
    <submittedName>
        <fullName evidence="1">Uncharacterized protein</fullName>
    </submittedName>
</protein>
<dbReference type="AlphaFoldDB" id="A0A811PUY4"/>